<dbReference type="Gene3D" id="3.40.190.10">
    <property type="entry name" value="Periplasmic binding protein-like II"/>
    <property type="match status" value="2"/>
</dbReference>
<evidence type="ECO:0000313" key="6">
    <source>
        <dbReference type="EMBL" id="KMW56144.1"/>
    </source>
</evidence>
<dbReference type="PANTHER" id="PTHR43649:SF34">
    <property type="entry name" value="ABC TRANSPORTER PERIPLASMIC-BINDING PROTEIN YCJN-RELATED"/>
    <property type="match status" value="1"/>
</dbReference>
<dbReference type="SUPFAM" id="SSF53850">
    <property type="entry name" value="Periplasmic binding protein-like II"/>
    <property type="match status" value="1"/>
</dbReference>
<feature type="chain" id="PRO_5005318341" evidence="5">
    <location>
        <begin position="24"/>
        <end position="479"/>
    </location>
</feature>
<name>A0A0J9E2Y8_9RHOB</name>
<dbReference type="STRING" id="1675527.AIOL_001096"/>
<dbReference type="InterPro" id="IPR050490">
    <property type="entry name" value="Bact_solute-bd_prot1"/>
</dbReference>
<keyword evidence="4 5" id="KW-0732">Signal</keyword>
<organism evidence="6 7">
    <name type="scientific">Candidatus Rhodobacter oscarellae</name>
    <dbReference type="NCBI Taxonomy" id="1675527"/>
    <lineage>
        <taxon>Bacteria</taxon>
        <taxon>Pseudomonadati</taxon>
        <taxon>Pseudomonadota</taxon>
        <taxon>Alphaproteobacteria</taxon>
        <taxon>Rhodobacterales</taxon>
        <taxon>Rhodobacter group</taxon>
        <taxon>Rhodobacter</taxon>
    </lineage>
</organism>
<dbReference type="EMBL" id="LFTY01000002">
    <property type="protein sequence ID" value="KMW56144.1"/>
    <property type="molecule type" value="Genomic_DNA"/>
</dbReference>
<reference evidence="6 7" key="1">
    <citation type="submission" date="2015-06" db="EMBL/GenBank/DDBJ databases">
        <title>Draft genome sequence of an Alphaproteobacteria species associated to the Mediterranean sponge Oscarella lobularis.</title>
        <authorList>
            <person name="Jourda C."/>
            <person name="Santini S."/>
            <person name="Claverie J.-M."/>
        </authorList>
    </citation>
    <scope>NUCLEOTIDE SEQUENCE [LARGE SCALE GENOMIC DNA]</scope>
    <source>
        <strain evidence="6">IGS</strain>
    </source>
</reference>
<gene>
    <name evidence="6" type="ORF">AIOL_001096</name>
</gene>
<dbReference type="GO" id="GO:0042597">
    <property type="term" value="C:periplasmic space"/>
    <property type="evidence" value="ECO:0007669"/>
    <property type="project" value="UniProtKB-SubCell"/>
</dbReference>
<protein>
    <submittedName>
        <fullName evidence="6">N-Acetyl-D-glucosamine ABC transport system, sugar-binding protein</fullName>
    </submittedName>
</protein>
<evidence type="ECO:0000256" key="3">
    <source>
        <dbReference type="ARBA" id="ARBA00022448"/>
    </source>
</evidence>
<dbReference type="Proteomes" id="UP000037178">
    <property type="component" value="Unassembled WGS sequence"/>
</dbReference>
<dbReference type="PATRIC" id="fig|1675527.3.peg.1167"/>
<evidence type="ECO:0000256" key="2">
    <source>
        <dbReference type="ARBA" id="ARBA00008520"/>
    </source>
</evidence>
<proteinExistence type="inferred from homology"/>
<comment type="similarity">
    <text evidence="2">Belongs to the bacterial solute-binding protein 1 family.</text>
</comment>
<dbReference type="InterPro" id="IPR006059">
    <property type="entry name" value="SBP"/>
</dbReference>
<comment type="caution">
    <text evidence="6">The sequence shown here is derived from an EMBL/GenBank/DDBJ whole genome shotgun (WGS) entry which is preliminary data.</text>
</comment>
<evidence type="ECO:0000256" key="1">
    <source>
        <dbReference type="ARBA" id="ARBA00004418"/>
    </source>
</evidence>
<dbReference type="AlphaFoldDB" id="A0A0J9E2Y8"/>
<evidence type="ECO:0000256" key="4">
    <source>
        <dbReference type="ARBA" id="ARBA00022729"/>
    </source>
</evidence>
<feature type="signal peptide" evidence="5">
    <location>
        <begin position="1"/>
        <end position="23"/>
    </location>
</feature>
<keyword evidence="3" id="KW-0813">Transport</keyword>
<sequence length="479" mass="51826">MRIISLMGASALALAAGTVIAFAGGHAEFWKKAAEPFQGVTIRGVTESSPPSLYIREVLAPEFEALTGIRVDVETTSWDQMFDKGIKDMEAGTGIYDMVYIEQDIIYSYLARDFLTNLSGFLADNPELQAPTYDEANFTTFADYFKDDDGNLYGVPMEAFLKVYLYRKDLFADPDIQAAFKAKAGRDLVPATTHAEYAEIAQFFTDYGQENDLKLWGTTAQAHTGHVASWYEYFESVAPTFGVYNWGIDAGNNFSASTANGGTMNGPEAVAAMEWWLSMRDIAPPEAPASTWTEVGTTFGAGRAAQGLVYGENAGWIAADETKSLVVGKVGVALPPLADGVMAAAESGDGYIGYYDGGAFGMPHSSKNKAATALFLQYIGQNEVQPDWAVAAPRVTNTATYDDPKVVAFNEELGGYYDLIKDKGYLFAGAPAYPFHAQVREATAPIFYQILLGDLSPQDGLDQMAAAAEATLSELGYRQ</sequence>
<dbReference type="Pfam" id="PF13416">
    <property type="entry name" value="SBP_bac_8"/>
    <property type="match status" value="1"/>
</dbReference>
<evidence type="ECO:0000256" key="5">
    <source>
        <dbReference type="SAM" id="SignalP"/>
    </source>
</evidence>
<dbReference type="RefSeq" id="WP_235438904.1">
    <property type="nucleotide sequence ID" value="NZ_LFTY01000002.1"/>
</dbReference>
<comment type="subcellular location">
    <subcellularLocation>
        <location evidence="1">Periplasm</location>
    </subcellularLocation>
</comment>
<keyword evidence="7" id="KW-1185">Reference proteome</keyword>
<dbReference type="PANTHER" id="PTHR43649">
    <property type="entry name" value="ARABINOSE-BINDING PROTEIN-RELATED"/>
    <property type="match status" value="1"/>
</dbReference>
<evidence type="ECO:0000313" key="7">
    <source>
        <dbReference type="Proteomes" id="UP000037178"/>
    </source>
</evidence>
<accession>A0A0J9E2Y8</accession>